<proteinExistence type="predicted"/>
<protein>
    <submittedName>
        <fullName evidence="1">Uncharacterized protein</fullName>
    </submittedName>
</protein>
<dbReference type="EMBL" id="CM047585">
    <property type="protein sequence ID" value="KAI9910956.1"/>
    <property type="molecule type" value="Genomic_DNA"/>
</dbReference>
<evidence type="ECO:0000313" key="1">
    <source>
        <dbReference type="EMBL" id="KAI9910956.1"/>
    </source>
</evidence>
<dbReference type="Proteomes" id="UP001163321">
    <property type="component" value="Chromosome 6"/>
</dbReference>
<reference evidence="1 2" key="1">
    <citation type="journal article" date="2022" name="bioRxiv">
        <title>The genome of the oomycete Peronosclerospora sorghi, a cosmopolitan pathogen of maize and sorghum, is inflated with dispersed pseudogenes.</title>
        <authorList>
            <person name="Fletcher K."/>
            <person name="Martin F."/>
            <person name="Isakeit T."/>
            <person name="Cavanaugh K."/>
            <person name="Magill C."/>
            <person name="Michelmore R."/>
        </authorList>
    </citation>
    <scope>NUCLEOTIDE SEQUENCE [LARGE SCALE GENOMIC DNA]</scope>
    <source>
        <strain evidence="1">P6</strain>
    </source>
</reference>
<name>A0ACC0VZQ2_9STRA</name>
<evidence type="ECO:0000313" key="2">
    <source>
        <dbReference type="Proteomes" id="UP001163321"/>
    </source>
</evidence>
<sequence>MQWRADSSNEERAAVLEVKAIEEKLAQLEGFPLENVKAYNPHFLYNLEKTKVNAKKYEEELKLPSIIKNLKTLISCRRGDHYYTVAYFVLLKALEKDKNIEYQFMTAAKRIDAATRDSTTDSIAEKIQKAQFEVWKGFAASRAEAIKKVFRHQHYRLKLTG</sequence>
<accession>A0ACC0VZQ2</accession>
<comment type="caution">
    <text evidence="1">The sequence shown here is derived from an EMBL/GenBank/DDBJ whole genome shotgun (WGS) entry which is preliminary data.</text>
</comment>
<organism evidence="1 2">
    <name type="scientific">Peronosclerospora sorghi</name>
    <dbReference type="NCBI Taxonomy" id="230839"/>
    <lineage>
        <taxon>Eukaryota</taxon>
        <taxon>Sar</taxon>
        <taxon>Stramenopiles</taxon>
        <taxon>Oomycota</taxon>
        <taxon>Peronosporomycetes</taxon>
        <taxon>Peronosporales</taxon>
        <taxon>Peronosporaceae</taxon>
        <taxon>Peronosclerospora</taxon>
    </lineage>
</organism>
<gene>
    <name evidence="1" type="ORF">PsorP6_011167</name>
</gene>
<keyword evidence="2" id="KW-1185">Reference proteome</keyword>